<organism evidence="3 4">
    <name type="scientific">Orchesella cincta</name>
    <name type="common">Springtail</name>
    <name type="synonym">Podura cincta</name>
    <dbReference type="NCBI Taxonomy" id="48709"/>
    <lineage>
        <taxon>Eukaryota</taxon>
        <taxon>Metazoa</taxon>
        <taxon>Ecdysozoa</taxon>
        <taxon>Arthropoda</taxon>
        <taxon>Hexapoda</taxon>
        <taxon>Collembola</taxon>
        <taxon>Entomobryomorpha</taxon>
        <taxon>Entomobryoidea</taxon>
        <taxon>Orchesellidae</taxon>
        <taxon>Orchesellinae</taxon>
        <taxon>Orchesella</taxon>
    </lineage>
</organism>
<sequence>MSSTSTTADIEPKAKEQTGTDKGTLNCMPDNPFIPDSWFGSPTDKMKAHLIMFVGMVIVMRGVGIMTCR</sequence>
<keyword evidence="2" id="KW-0472">Membrane</keyword>
<gene>
    <name evidence="3" type="ORF">Ocin01_04449</name>
</gene>
<evidence type="ECO:0000256" key="1">
    <source>
        <dbReference type="SAM" id="MobiDB-lite"/>
    </source>
</evidence>
<feature type="compositionally biased region" description="Basic and acidic residues" evidence="1">
    <location>
        <begin position="10"/>
        <end position="19"/>
    </location>
</feature>
<reference evidence="3 4" key="1">
    <citation type="journal article" date="2016" name="Genome Biol. Evol.">
        <title>Gene Family Evolution Reflects Adaptation to Soil Environmental Stressors in the Genome of the Collembolan Orchesella cincta.</title>
        <authorList>
            <person name="Faddeeva-Vakhrusheva A."/>
            <person name="Derks M.F."/>
            <person name="Anvar S.Y."/>
            <person name="Agamennone V."/>
            <person name="Suring W."/>
            <person name="Smit S."/>
            <person name="van Straalen N.M."/>
            <person name="Roelofs D."/>
        </authorList>
    </citation>
    <scope>NUCLEOTIDE SEQUENCE [LARGE SCALE GENOMIC DNA]</scope>
    <source>
        <tissue evidence="3">Mixed pool</tissue>
    </source>
</reference>
<accession>A0A1D2NAD4</accession>
<dbReference type="Proteomes" id="UP000094527">
    <property type="component" value="Unassembled WGS sequence"/>
</dbReference>
<protein>
    <submittedName>
        <fullName evidence="3">Uncharacterized protein</fullName>
    </submittedName>
</protein>
<name>A0A1D2NAD4_ORCCI</name>
<dbReference type="AlphaFoldDB" id="A0A1D2NAD4"/>
<dbReference type="EMBL" id="LJIJ01000120">
    <property type="protein sequence ID" value="ODN02220.1"/>
    <property type="molecule type" value="Genomic_DNA"/>
</dbReference>
<evidence type="ECO:0000256" key="2">
    <source>
        <dbReference type="SAM" id="Phobius"/>
    </source>
</evidence>
<keyword evidence="2" id="KW-0812">Transmembrane</keyword>
<feature type="region of interest" description="Disordered" evidence="1">
    <location>
        <begin position="1"/>
        <end position="27"/>
    </location>
</feature>
<evidence type="ECO:0000313" key="3">
    <source>
        <dbReference type="EMBL" id="ODN02220.1"/>
    </source>
</evidence>
<feature type="transmembrane region" description="Helical" evidence="2">
    <location>
        <begin position="48"/>
        <end position="68"/>
    </location>
</feature>
<proteinExistence type="predicted"/>
<evidence type="ECO:0000313" key="4">
    <source>
        <dbReference type="Proteomes" id="UP000094527"/>
    </source>
</evidence>
<comment type="caution">
    <text evidence="3">The sequence shown here is derived from an EMBL/GenBank/DDBJ whole genome shotgun (WGS) entry which is preliminary data.</text>
</comment>
<keyword evidence="4" id="KW-1185">Reference proteome</keyword>
<keyword evidence="2" id="KW-1133">Transmembrane helix</keyword>